<evidence type="ECO:0000256" key="5">
    <source>
        <dbReference type="SAM" id="MobiDB-lite"/>
    </source>
</evidence>
<proteinExistence type="predicted"/>
<feature type="domain" description="RRM" evidence="6">
    <location>
        <begin position="10"/>
        <end position="87"/>
    </location>
</feature>
<feature type="non-terminal residue" evidence="7">
    <location>
        <position position="1"/>
    </location>
</feature>
<keyword evidence="8" id="KW-1185">Reference proteome</keyword>
<evidence type="ECO:0000256" key="2">
    <source>
        <dbReference type="ARBA" id="ARBA00022728"/>
    </source>
</evidence>
<dbReference type="InterPro" id="IPR012677">
    <property type="entry name" value="Nucleotide-bd_a/b_plait_sf"/>
</dbReference>
<feature type="non-terminal residue" evidence="7">
    <location>
        <position position="127"/>
    </location>
</feature>
<keyword evidence="4" id="KW-0694">RNA-binding</keyword>
<keyword evidence="7" id="KW-0255">Endonuclease</keyword>
<dbReference type="PROSITE" id="PS50102">
    <property type="entry name" value="RRM"/>
    <property type="match status" value="1"/>
</dbReference>
<reference evidence="7 8" key="1">
    <citation type="journal article" date="2018" name="Front. Plant Sci.">
        <title>Red Clover (Trifolium pratense) and Zigzag Clover (T. medium) - A Picture of Genomic Similarities and Differences.</title>
        <authorList>
            <person name="Dluhosova J."/>
            <person name="Istvanek J."/>
            <person name="Nedelnik J."/>
            <person name="Repkova J."/>
        </authorList>
    </citation>
    <scope>NUCLEOTIDE SEQUENCE [LARGE SCALE GENOMIC DNA]</scope>
    <source>
        <strain evidence="8">cv. 10/8</strain>
        <tissue evidence="7">Leaf</tissue>
    </source>
</reference>
<dbReference type="GO" id="GO:0005681">
    <property type="term" value="C:spliceosomal complex"/>
    <property type="evidence" value="ECO:0007669"/>
    <property type="project" value="UniProtKB-KW"/>
</dbReference>
<keyword evidence="3" id="KW-0508">mRNA splicing</keyword>
<protein>
    <submittedName>
        <fullName evidence="7">Endonuclease/exonuclease/phosphatase family protein</fullName>
    </submittedName>
</protein>
<dbReference type="Pfam" id="PF00076">
    <property type="entry name" value="RRM_1"/>
    <property type="match status" value="1"/>
</dbReference>
<dbReference type="GO" id="GO:0003723">
    <property type="term" value="F:RNA binding"/>
    <property type="evidence" value="ECO:0007669"/>
    <property type="project" value="UniProtKB-UniRule"/>
</dbReference>
<dbReference type="GO" id="GO:0004527">
    <property type="term" value="F:exonuclease activity"/>
    <property type="evidence" value="ECO:0007669"/>
    <property type="project" value="UniProtKB-KW"/>
</dbReference>
<dbReference type="GO" id="GO:0006397">
    <property type="term" value="P:mRNA processing"/>
    <property type="evidence" value="ECO:0007669"/>
    <property type="project" value="UniProtKB-KW"/>
</dbReference>
<keyword evidence="1" id="KW-0507">mRNA processing</keyword>
<feature type="region of interest" description="Disordered" evidence="5">
    <location>
        <begin position="88"/>
        <end position="127"/>
    </location>
</feature>
<name>A0A392RLB3_9FABA</name>
<accession>A0A392RLB3</accession>
<evidence type="ECO:0000313" key="8">
    <source>
        <dbReference type="Proteomes" id="UP000265520"/>
    </source>
</evidence>
<organism evidence="7 8">
    <name type="scientific">Trifolium medium</name>
    <dbReference type="NCBI Taxonomy" id="97028"/>
    <lineage>
        <taxon>Eukaryota</taxon>
        <taxon>Viridiplantae</taxon>
        <taxon>Streptophyta</taxon>
        <taxon>Embryophyta</taxon>
        <taxon>Tracheophyta</taxon>
        <taxon>Spermatophyta</taxon>
        <taxon>Magnoliopsida</taxon>
        <taxon>eudicotyledons</taxon>
        <taxon>Gunneridae</taxon>
        <taxon>Pentapetalae</taxon>
        <taxon>rosids</taxon>
        <taxon>fabids</taxon>
        <taxon>Fabales</taxon>
        <taxon>Fabaceae</taxon>
        <taxon>Papilionoideae</taxon>
        <taxon>50 kb inversion clade</taxon>
        <taxon>NPAAA clade</taxon>
        <taxon>Hologalegina</taxon>
        <taxon>IRL clade</taxon>
        <taxon>Trifolieae</taxon>
        <taxon>Trifolium</taxon>
    </lineage>
</organism>
<keyword evidence="7" id="KW-0269">Exonuclease</keyword>
<dbReference type="InterPro" id="IPR000504">
    <property type="entry name" value="RRM_dom"/>
</dbReference>
<dbReference type="SMART" id="SM00360">
    <property type="entry name" value="RRM"/>
    <property type="match status" value="1"/>
</dbReference>
<evidence type="ECO:0000256" key="4">
    <source>
        <dbReference type="PROSITE-ProRule" id="PRU00176"/>
    </source>
</evidence>
<dbReference type="EMBL" id="LXQA010235310">
    <property type="protein sequence ID" value="MCI36590.1"/>
    <property type="molecule type" value="Genomic_DNA"/>
</dbReference>
<dbReference type="InterPro" id="IPR050907">
    <property type="entry name" value="SRSF"/>
</dbReference>
<dbReference type="CDD" id="cd00590">
    <property type="entry name" value="RRM_SF"/>
    <property type="match status" value="1"/>
</dbReference>
<evidence type="ECO:0000313" key="7">
    <source>
        <dbReference type="EMBL" id="MCI36590.1"/>
    </source>
</evidence>
<keyword evidence="7" id="KW-0540">Nuclease</keyword>
<dbReference type="PANTHER" id="PTHR23147">
    <property type="entry name" value="SERINE/ARGININE RICH SPLICING FACTOR"/>
    <property type="match status" value="1"/>
</dbReference>
<comment type="caution">
    <text evidence="7">The sequence shown here is derived from an EMBL/GenBank/DDBJ whole genome shotgun (WGS) entry which is preliminary data.</text>
</comment>
<dbReference type="GO" id="GO:0008380">
    <property type="term" value="P:RNA splicing"/>
    <property type="evidence" value="ECO:0007669"/>
    <property type="project" value="UniProtKB-KW"/>
</dbReference>
<dbReference type="AlphaFoldDB" id="A0A392RLB3"/>
<evidence type="ECO:0000259" key="6">
    <source>
        <dbReference type="PROSITE" id="PS50102"/>
    </source>
</evidence>
<dbReference type="Proteomes" id="UP000265520">
    <property type="component" value="Unassembled WGS sequence"/>
</dbReference>
<evidence type="ECO:0000256" key="3">
    <source>
        <dbReference type="ARBA" id="ARBA00023187"/>
    </source>
</evidence>
<feature type="compositionally biased region" description="Polar residues" evidence="5">
    <location>
        <begin position="109"/>
        <end position="118"/>
    </location>
</feature>
<dbReference type="GO" id="GO:0004519">
    <property type="term" value="F:endonuclease activity"/>
    <property type="evidence" value="ECO:0007669"/>
    <property type="project" value="UniProtKB-KW"/>
</dbReference>
<feature type="compositionally biased region" description="Basic and acidic residues" evidence="5">
    <location>
        <begin position="88"/>
        <end position="107"/>
    </location>
</feature>
<evidence type="ECO:0000256" key="1">
    <source>
        <dbReference type="ARBA" id="ARBA00022664"/>
    </source>
</evidence>
<keyword evidence="2" id="KW-0747">Spliceosome</keyword>
<keyword evidence="7" id="KW-0378">Hydrolase</keyword>
<dbReference type="SUPFAM" id="SSF54928">
    <property type="entry name" value="RNA-binding domain, RBD"/>
    <property type="match status" value="1"/>
</dbReference>
<dbReference type="InterPro" id="IPR035979">
    <property type="entry name" value="RBD_domain_sf"/>
</dbReference>
<dbReference type="Gene3D" id="3.30.70.330">
    <property type="match status" value="1"/>
</dbReference>
<sequence>YIQRLDRETTSFFFTNFPVDANEEELWSSFARYGRVGEVYIPKKLDKQGRRFGFVKFRDVRDIESFLITLSDIWIGTYKLRINRSRFRRDEDRKGKKEQHQPPKEAGAKSQQHVQQGISFKEVLSTE</sequence>